<evidence type="ECO:0000256" key="3">
    <source>
        <dbReference type="ARBA" id="ARBA00023242"/>
    </source>
</evidence>
<dbReference type="InterPro" id="IPR002164">
    <property type="entry name" value="NAP_family"/>
</dbReference>
<keyword evidence="3" id="KW-0539">Nucleus</keyword>
<feature type="region of interest" description="Disordered" evidence="5">
    <location>
        <begin position="333"/>
        <end position="371"/>
    </location>
</feature>
<dbReference type="FunCoup" id="A0A6J2XHN8">
    <property type="interactions" value="2170"/>
</dbReference>
<accession>A0A6J2XHN8</accession>
<feature type="compositionally biased region" description="Polar residues" evidence="5">
    <location>
        <begin position="358"/>
        <end position="371"/>
    </location>
</feature>
<evidence type="ECO:0000313" key="6">
    <source>
        <dbReference type="Proteomes" id="UP000504635"/>
    </source>
</evidence>
<dbReference type="FunFam" id="3.30.1120.90:FF:000001">
    <property type="entry name" value="Nucleosome assembly protein 1-like 1"/>
    <property type="match status" value="1"/>
</dbReference>
<name>A0A6J2XHN8_SITOR</name>
<comment type="similarity">
    <text evidence="2 4">Belongs to the nucleosome assembly protein (NAP) family.</text>
</comment>
<dbReference type="RefSeq" id="XP_030750792.1">
    <property type="nucleotide sequence ID" value="XM_030894932.1"/>
</dbReference>
<organism evidence="6 7">
    <name type="scientific">Sitophilus oryzae</name>
    <name type="common">Rice weevil</name>
    <name type="synonym">Curculio oryzae</name>
    <dbReference type="NCBI Taxonomy" id="7048"/>
    <lineage>
        <taxon>Eukaryota</taxon>
        <taxon>Metazoa</taxon>
        <taxon>Ecdysozoa</taxon>
        <taxon>Arthropoda</taxon>
        <taxon>Hexapoda</taxon>
        <taxon>Insecta</taxon>
        <taxon>Pterygota</taxon>
        <taxon>Neoptera</taxon>
        <taxon>Endopterygota</taxon>
        <taxon>Coleoptera</taxon>
        <taxon>Polyphaga</taxon>
        <taxon>Cucujiformia</taxon>
        <taxon>Curculionidae</taxon>
        <taxon>Dryophthorinae</taxon>
        <taxon>Sitophilus</taxon>
    </lineage>
</organism>
<dbReference type="CTD" id="37798"/>
<protein>
    <submittedName>
        <fullName evidence="7">Nucleosome assembly protein 1-like 1-A</fullName>
    </submittedName>
</protein>
<dbReference type="GO" id="GO:0006334">
    <property type="term" value="P:nucleosome assembly"/>
    <property type="evidence" value="ECO:0007669"/>
    <property type="project" value="InterPro"/>
</dbReference>
<dbReference type="OrthoDB" id="27325at2759"/>
<dbReference type="GO" id="GO:0005634">
    <property type="term" value="C:nucleus"/>
    <property type="evidence" value="ECO:0007669"/>
    <property type="project" value="UniProtKB-SubCell"/>
</dbReference>
<evidence type="ECO:0000256" key="4">
    <source>
        <dbReference type="RuleBase" id="RU003876"/>
    </source>
</evidence>
<evidence type="ECO:0000256" key="2">
    <source>
        <dbReference type="ARBA" id="ARBA00009947"/>
    </source>
</evidence>
<dbReference type="KEGG" id="soy:115878413"/>
<dbReference type="GeneID" id="115878413"/>
<evidence type="ECO:0000256" key="1">
    <source>
        <dbReference type="ARBA" id="ARBA00004123"/>
    </source>
</evidence>
<gene>
    <name evidence="7" type="primary">LOC115878413</name>
</gene>
<dbReference type="Gene3D" id="3.30.1120.90">
    <property type="entry name" value="Nucleosome assembly protein"/>
    <property type="match status" value="1"/>
</dbReference>
<evidence type="ECO:0000313" key="7">
    <source>
        <dbReference type="RefSeq" id="XP_030750792.1"/>
    </source>
</evidence>
<comment type="subcellular location">
    <subcellularLocation>
        <location evidence="1">Nucleus</location>
    </subcellularLocation>
</comment>
<evidence type="ECO:0000256" key="5">
    <source>
        <dbReference type="SAM" id="MobiDB-lite"/>
    </source>
</evidence>
<dbReference type="Proteomes" id="UP000504635">
    <property type="component" value="Unplaced"/>
</dbReference>
<dbReference type="PANTHER" id="PTHR11875">
    <property type="entry name" value="TESTIS-SPECIFIC Y-ENCODED PROTEIN"/>
    <property type="match status" value="1"/>
</dbReference>
<feature type="compositionally biased region" description="Acidic residues" evidence="5">
    <location>
        <begin position="334"/>
        <end position="357"/>
    </location>
</feature>
<dbReference type="SUPFAM" id="SSF143113">
    <property type="entry name" value="NAP-like"/>
    <property type="match status" value="1"/>
</dbReference>
<sequence length="371" mass="42861">MTTDHDQAGDCPDDLESVEEEEDVDESHKKNMDFPSVMAAIKAAQRSSELLASLPPSVKRRVKALKKMQLEATNIEAEFFKEVQYLECKYHRLYVPLYEKRNTIVNGSYEPTEDESQWPSDDEDLPNALKEKAKLDEEKKEAKAKEDPDNVKGIPEFWLTIFRNCSLLSEMVQPCDFPILEHLTDIKTFCKEEPMSFSLEFHFSSNEYFTNKVLTKEYLMKCVPDDDDPFGFEGPEIFKCTGCTINWNKGKNVSVKTVKKKQKHKSRGVVRVVTKTVQNDSFFNFFTPPTIPEGTKDEDVDEDVRNLLTSDFEIGHYIRERVVPRAVLFFTGEGLEDEEDFEEEEEDEDDEEEEGDSDTNTGKNQEQCKQQ</sequence>
<dbReference type="InterPro" id="IPR037231">
    <property type="entry name" value="NAP-like_sf"/>
</dbReference>
<feature type="region of interest" description="Disordered" evidence="5">
    <location>
        <begin position="1"/>
        <end position="31"/>
    </location>
</feature>
<proteinExistence type="inferred from homology"/>
<dbReference type="InParanoid" id="A0A6J2XHN8"/>
<dbReference type="FunFam" id="1.20.5.1500:FF:000001">
    <property type="entry name" value="Nucleosome assembly protein 1-like 1"/>
    <property type="match status" value="1"/>
</dbReference>
<dbReference type="AlphaFoldDB" id="A0A6J2XHN8"/>
<dbReference type="Pfam" id="PF00956">
    <property type="entry name" value="NAP"/>
    <property type="match status" value="1"/>
</dbReference>
<keyword evidence="6" id="KW-1185">Reference proteome</keyword>
<reference evidence="7" key="1">
    <citation type="submission" date="2025-08" db="UniProtKB">
        <authorList>
            <consortium name="RefSeq"/>
        </authorList>
    </citation>
    <scope>IDENTIFICATION</scope>
    <source>
        <tissue evidence="7">Gonads</tissue>
    </source>
</reference>
<dbReference type="Gene3D" id="1.20.5.1500">
    <property type="match status" value="1"/>
</dbReference>
<feature type="compositionally biased region" description="Acidic residues" evidence="5">
    <location>
        <begin position="11"/>
        <end position="25"/>
    </location>
</feature>